<comment type="catalytic activity">
    <reaction evidence="6">
        <text>Exonucleolytic cleavage in either 5'- to 3'- or 3'- to 5'-direction to yield nucleoside 5'-phosphates.</text>
        <dbReference type="EC" id="3.1.11.6"/>
    </reaction>
</comment>
<dbReference type="NCBIfam" id="NF002139">
    <property type="entry name" value="PRK00977.1-3"/>
    <property type="match status" value="1"/>
</dbReference>
<dbReference type="Gene3D" id="1.10.287.1040">
    <property type="entry name" value="Exonuclease VII, small subunit"/>
    <property type="match status" value="1"/>
</dbReference>
<feature type="coiled-coil region" evidence="7">
    <location>
        <begin position="14"/>
        <end position="72"/>
    </location>
</feature>
<evidence type="ECO:0000256" key="4">
    <source>
        <dbReference type="ARBA" id="ARBA00022801"/>
    </source>
</evidence>
<keyword evidence="3 6" id="KW-0540">Nuclease</keyword>
<keyword evidence="7" id="KW-0175">Coiled coil</keyword>
<dbReference type="InterPro" id="IPR037004">
    <property type="entry name" value="Exonuc_VII_ssu_sf"/>
</dbReference>
<dbReference type="GO" id="GO:0008855">
    <property type="term" value="F:exodeoxyribonuclease VII activity"/>
    <property type="evidence" value="ECO:0007669"/>
    <property type="project" value="UniProtKB-UniRule"/>
</dbReference>
<dbReference type="KEGG" id="mpsy:CEK71_15410"/>
<evidence type="ECO:0000256" key="5">
    <source>
        <dbReference type="ARBA" id="ARBA00022839"/>
    </source>
</evidence>
<keyword evidence="10" id="KW-1185">Reference proteome</keyword>
<reference evidence="9 11" key="2">
    <citation type="submission" date="2017-11" db="EMBL/GenBank/DDBJ databases">
        <title>Draft Genome Sequence of Methylobacter psychrotolerans Sph1T, an Obligate Methanotroph from Low-Temperature Environments.</title>
        <authorList>
            <person name="Oshkin I.Y."/>
            <person name="Miroshnikov K."/>
            <person name="Belova S.E."/>
            <person name="Korzhenkov A."/>
            <person name="Toshchakov S.V."/>
            <person name="Dedysh S.N."/>
        </authorList>
    </citation>
    <scope>NUCLEOTIDE SEQUENCE [LARGE SCALE GENOMIC DNA]</scope>
    <source>
        <strain evidence="9 11">Sph1</strain>
    </source>
</reference>
<evidence type="ECO:0000256" key="3">
    <source>
        <dbReference type="ARBA" id="ARBA00022722"/>
    </source>
</evidence>
<dbReference type="GO" id="GO:0005829">
    <property type="term" value="C:cytosol"/>
    <property type="evidence" value="ECO:0007669"/>
    <property type="project" value="TreeGrafter"/>
</dbReference>
<evidence type="ECO:0000256" key="1">
    <source>
        <dbReference type="ARBA" id="ARBA00009998"/>
    </source>
</evidence>
<dbReference type="OrthoDB" id="9801128at2"/>
<evidence type="ECO:0000313" key="10">
    <source>
        <dbReference type="Proteomes" id="UP000197019"/>
    </source>
</evidence>
<protein>
    <recommendedName>
        <fullName evidence="6">Exodeoxyribonuclease 7 small subunit</fullName>
        <ecNumber evidence="6">3.1.11.6</ecNumber>
    </recommendedName>
    <alternativeName>
        <fullName evidence="6">Exodeoxyribonuclease VII small subunit</fullName>
        <shortName evidence="6">Exonuclease VII small subunit</shortName>
    </alternativeName>
</protein>
<dbReference type="Proteomes" id="UP000197019">
    <property type="component" value="Chromosome"/>
</dbReference>
<dbReference type="EMBL" id="PGFZ01000008">
    <property type="protein sequence ID" value="POZ50859.1"/>
    <property type="molecule type" value="Genomic_DNA"/>
</dbReference>
<evidence type="ECO:0000256" key="2">
    <source>
        <dbReference type="ARBA" id="ARBA00022490"/>
    </source>
</evidence>
<dbReference type="HAMAP" id="MF_00337">
    <property type="entry name" value="Exonuc_7_S"/>
    <property type="match status" value="1"/>
</dbReference>
<dbReference type="SUPFAM" id="SSF116842">
    <property type="entry name" value="XseB-like"/>
    <property type="match status" value="1"/>
</dbReference>
<keyword evidence="5 6" id="KW-0269">Exonuclease</keyword>
<sequence length="84" mass="9474">MPKKKSALPFEDALAELEQLVNRLEQGDVSLEESLRSFERGVSLTRTCQQALQEAEQKIQILLEKNGTQSLEPFTDEPSAKRIS</sequence>
<dbReference type="Proteomes" id="UP000237423">
    <property type="component" value="Unassembled WGS sequence"/>
</dbReference>
<dbReference type="NCBIfam" id="TIGR01280">
    <property type="entry name" value="xseB"/>
    <property type="match status" value="1"/>
</dbReference>
<dbReference type="NCBIfam" id="NF002140">
    <property type="entry name" value="PRK00977.1-4"/>
    <property type="match status" value="1"/>
</dbReference>
<keyword evidence="4 6" id="KW-0378">Hydrolase</keyword>
<dbReference type="Pfam" id="PF02609">
    <property type="entry name" value="Exonuc_VII_S"/>
    <property type="match status" value="1"/>
</dbReference>
<dbReference type="AlphaFoldDB" id="A0A1Z4C5K6"/>
<evidence type="ECO:0000313" key="8">
    <source>
        <dbReference type="EMBL" id="ASF48789.1"/>
    </source>
</evidence>
<proteinExistence type="inferred from homology"/>
<dbReference type="GO" id="GO:0006308">
    <property type="term" value="P:DNA catabolic process"/>
    <property type="evidence" value="ECO:0007669"/>
    <property type="project" value="UniProtKB-UniRule"/>
</dbReference>
<organism evidence="8 10">
    <name type="scientific">Methylovulum psychrotolerans</name>
    <dbReference type="NCBI Taxonomy" id="1704499"/>
    <lineage>
        <taxon>Bacteria</taxon>
        <taxon>Pseudomonadati</taxon>
        <taxon>Pseudomonadota</taxon>
        <taxon>Gammaproteobacteria</taxon>
        <taxon>Methylococcales</taxon>
        <taxon>Methylococcaceae</taxon>
        <taxon>Methylovulum</taxon>
    </lineage>
</organism>
<dbReference type="PANTHER" id="PTHR34137:SF1">
    <property type="entry name" value="EXODEOXYRIBONUCLEASE 7 SMALL SUBUNIT"/>
    <property type="match status" value="1"/>
</dbReference>
<dbReference type="EC" id="3.1.11.6" evidence="6"/>
<accession>A0A1Z4C5K6</accession>
<dbReference type="PANTHER" id="PTHR34137">
    <property type="entry name" value="EXODEOXYRIBONUCLEASE 7 SMALL SUBUNIT"/>
    <property type="match status" value="1"/>
</dbReference>
<dbReference type="InterPro" id="IPR003761">
    <property type="entry name" value="Exonuc_VII_S"/>
</dbReference>
<dbReference type="EMBL" id="CP022129">
    <property type="protein sequence ID" value="ASF48789.1"/>
    <property type="molecule type" value="Genomic_DNA"/>
</dbReference>
<gene>
    <name evidence="6" type="primary">xseB</name>
    <name evidence="9" type="ORF">AADEFJLK_03331</name>
    <name evidence="8" type="ORF">CEK71_15410</name>
</gene>
<evidence type="ECO:0000313" key="11">
    <source>
        <dbReference type="Proteomes" id="UP000237423"/>
    </source>
</evidence>
<evidence type="ECO:0000256" key="7">
    <source>
        <dbReference type="SAM" id="Coils"/>
    </source>
</evidence>
<dbReference type="NCBIfam" id="NF002137">
    <property type="entry name" value="PRK00977.1-1"/>
    <property type="match status" value="1"/>
</dbReference>
<name>A0A1Z4C5K6_9GAMM</name>
<comment type="subunit">
    <text evidence="6">Heterooligomer composed of large and small subunits.</text>
</comment>
<evidence type="ECO:0000256" key="6">
    <source>
        <dbReference type="HAMAP-Rule" id="MF_00337"/>
    </source>
</evidence>
<reference evidence="8 10" key="1">
    <citation type="submission" date="2017-06" db="EMBL/GenBank/DDBJ databases">
        <title>Genome Sequencing of the methanotroph Methylovulum psychrotolerants str. HV10-M2 isolated from a high-altitude environment.</title>
        <authorList>
            <person name="Mateos-Rivera A."/>
        </authorList>
    </citation>
    <scope>NUCLEOTIDE SEQUENCE [LARGE SCALE GENOMIC DNA]</scope>
    <source>
        <strain evidence="8 10">HV10_M2</strain>
    </source>
</reference>
<comment type="subcellular location">
    <subcellularLocation>
        <location evidence="6">Cytoplasm</location>
    </subcellularLocation>
</comment>
<dbReference type="RefSeq" id="WP_088621650.1">
    <property type="nucleotide sequence ID" value="NZ_CP022129.1"/>
</dbReference>
<comment type="function">
    <text evidence="6">Bidirectionally degrades single-stranded DNA into large acid-insoluble oligonucleotides, which are then degraded further into small acid-soluble oligonucleotides.</text>
</comment>
<comment type="similarity">
    <text evidence="1 6">Belongs to the XseB family.</text>
</comment>
<keyword evidence="2 6" id="KW-0963">Cytoplasm</keyword>
<dbReference type="GO" id="GO:0009318">
    <property type="term" value="C:exodeoxyribonuclease VII complex"/>
    <property type="evidence" value="ECO:0007669"/>
    <property type="project" value="UniProtKB-UniRule"/>
</dbReference>
<evidence type="ECO:0000313" key="9">
    <source>
        <dbReference type="EMBL" id="POZ50859.1"/>
    </source>
</evidence>